<keyword evidence="1" id="KW-0812">Transmembrane</keyword>
<name>A0A090IRP2_9BACI</name>
<proteinExistence type="predicted"/>
<dbReference type="Proteomes" id="UP000040576">
    <property type="component" value="Unassembled WGS sequence"/>
</dbReference>
<reference evidence="2 3" key="1">
    <citation type="submission" date="2014-07" db="EMBL/GenBank/DDBJ databases">
        <authorList>
            <person name="Wibberg Daniel"/>
        </authorList>
    </citation>
    <scope>NUCLEOTIDE SEQUENCE [LARGE SCALE GENOMIC DNA]</scope>
</reference>
<keyword evidence="1" id="KW-0472">Membrane</keyword>
<keyword evidence="3" id="KW-1185">Reference proteome</keyword>
<evidence type="ECO:0000256" key="1">
    <source>
        <dbReference type="SAM" id="Phobius"/>
    </source>
</evidence>
<evidence type="ECO:0000313" key="2">
    <source>
        <dbReference type="EMBL" id="CEE00751.1"/>
    </source>
</evidence>
<accession>A0A090IRP2</accession>
<gene>
    <name evidence="2" type="ORF">BT1A1_0904</name>
</gene>
<dbReference type="RefSeq" id="WP_034768533.1">
    <property type="nucleotide sequence ID" value="NZ_CCRF01000035.1"/>
</dbReference>
<dbReference type="AlphaFoldDB" id="A0A090IRP2"/>
<protein>
    <submittedName>
        <fullName evidence="2">Putative membrane protein</fullName>
    </submittedName>
</protein>
<organism evidence="2 3">
    <name type="scientific">Caldibacillus thermoamylovorans</name>
    <dbReference type="NCBI Taxonomy" id="35841"/>
    <lineage>
        <taxon>Bacteria</taxon>
        <taxon>Bacillati</taxon>
        <taxon>Bacillota</taxon>
        <taxon>Bacilli</taxon>
        <taxon>Bacillales</taxon>
        <taxon>Bacillaceae</taxon>
        <taxon>Caldibacillus</taxon>
    </lineage>
</organism>
<evidence type="ECO:0000313" key="3">
    <source>
        <dbReference type="Proteomes" id="UP000040576"/>
    </source>
</evidence>
<feature type="transmembrane region" description="Helical" evidence="1">
    <location>
        <begin position="12"/>
        <end position="34"/>
    </location>
</feature>
<sequence length="67" mass="7774">MLGFNSRKKGQPVYYSGCFLDFGVVFVGFGINVMEKKVLRYLALTVEKKQPESYAGCFFDLRIYKEF</sequence>
<dbReference type="EMBL" id="CCRF01000035">
    <property type="protein sequence ID" value="CEE00751.1"/>
    <property type="molecule type" value="Genomic_DNA"/>
</dbReference>
<keyword evidence="1" id="KW-1133">Transmembrane helix</keyword>